<evidence type="ECO:0000313" key="2">
    <source>
        <dbReference type="Proteomes" id="UP000318081"/>
    </source>
</evidence>
<organism evidence="1 2">
    <name type="scientific">Stieleria magnilauensis</name>
    <dbReference type="NCBI Taxonomy" id="2527963"/>
    <lineage>
        <taxon>Bacteria</taxon>
        <taxon>Pseudomonadati</taxon>
        <taxon>Planctomycetota</taxon>
        <taxon>Planctomycetia</taxon>
        <taxon>Pirellulales</taxon>
        <taxon>Pirellulaceae</taxon>
        <taxon>Stieleria</taxon>
    </lineage>
</organism>
<gene>
    <name evidence="1" type="ORF">TBK1r_10370</name>
</gene>
<evidence type="ECO:0000313" key="1">
    <source>
        <dbReference type="EMBL" id="QDV82112.1"/>
    </source>
</evidence>
<sequence>MEEINQVFRIELYPFDQLRIQERLSVLFGKSLETIVKHALRETVFDKNACHAETGDFMDVPHLIIEKQHSIVLHFRCRAKGFEVLQLG</sequence>
<reference evidence="1 2" key="1">
    <citation type="submission" date="2019-02" db="EMBL/GenBank/DDBJ databases">
        <title>Deep-cultivation of Planctomycetes and their phenomic and genomic characterization uncovers novel biology.</title>
        <authorList>
            <person name="Wiegand S."/>
            <person name="Jogler M."/>
            <person name="Boedeker C."/>
            <person name="Pinto D."/>
            <person name="Vollmers J."/>
            <person name="Rivas-Marin E."/>
            <person name="Kohn T."/>
            <person name="Peeters S.H."/>
            <person name="Heuer A."/>
            <person name="Rast P."/>
            <person name="Oberbeckmann S."/>
            <person name="Bunk B."/>
            <person name="Jeske O."/>
            <person name="Meyerdierks A."/>
            <person name="Storesund J.E."/>
            <person name="Kallscheuer N."/>
            <person name="Luecker S."/>
            <person name="Lage O.M."/>
            <person name="Pohl T."/>
            <person name="Merkel B.J."/>
            <person name="Hornburger P."/>
            <person name="Mueller R.-W."/>
            <person name="Bruemmer F."/>
            <person name="Labrenz M."/>
            <person name="Spormann A.M."/>
            <person name="Op den Camp H."/>
            <person name="Overmann J."/>
            <person name="Amann R."/>
            <person name="Jetten M.S.M."/>
            <person name="Mascher T."/>
            <person name="Medema M.H."/>
            <person name="Devos D.P."/>
            <person name="Kaster A.-K."/>
            <person name="Ovreas L."/>
            <person name="Rohde M."/>
            <person name="Galperin M.Y."/>
            <person name="Jogler C."/>
        </authorList>
    </citation>
    <scope>NUCLEOTIDE SEQUENCE [LARGE SCALE GENOMIC DNA]</scope>
    <source>
        <strain evidence="1 2">TBK1r</strain>
    </source>
</reference>
<protein>
    <submittedName>
        <fullName evidence="1">Uncharacterized protein</fullName>
    </submittedName>
</protein>
<keyword evidence="2" id="KW-1185">Reference proteome</keyword>
<dbReference type="Proteomes" id="UP000318081">
    <property type="component" value="Chromosome"/>
</dbReference>
<proteinExistence type="predicted"/>
<name>A0ABX5XK82_9BACT</name>
<accession>A0ABX5XK82</accession>
<dbReference type="EMBL" id="CP036432">
    <property type="protein sequence ID" value="QDV82112.1"/>
    <property type="molecule type" value="Genomic_DNA"/>
</dbReference>